<keyword evidence="1" id="KW-0472">Membrane</keyword>
<sequence length="136" mass="14764">MNKNWANGIIAGALAGAVIALVPLVLSLQGEPVLGLDRMGWAAIEAVLLFGLFGRAAYLKWSHHQLSQAIQALTPFREGPLEKPALKLLLEDLQKRNDEQHGLNLDVVMAKRELSHAALGISAPLAERLNRIYGAQ</sequence>
<feature type="transmembrane region" description="Helical" evidence="1">
    <location>
        <begin position="40"/>
        <end position="58"/>
    </location>
</feature>
<dbReference type="Proteomes" id="UP000471031">
    <property type="component" value="Unassembled WGS sequence"/>
</dbReference>
<keyword evidence="1" id="KW-1133">Transmembrane helix</keyword>
<evidence type="ECO:0000313" key="2">
    <source>
        <dbReference type="EMBL" id="MZP44162.1"/>
    </source>
</evidence>
<accession>A0A845LBX3</accession>
<dbReference type="OrthoDB" id="9860607at2"/>
<gene>
    <name evidence="2" type="ORF">GTO89_14080</name>
</gene>
<dbReference type="RefSeq" id="WP_161262733.1">
    <property type="nucleotide sequence ID" value="NZ_JAFBDC010000012.1"/>
</dbReference>
<keyword evidence="1" id="KW-0812">Transmembrane</keyword>
<reference evidence="2 3" key="1">
    <citation type="submission" date="2020-01" db="EMBL/GenBank/DDBJ databases">
        <title>Whole genome sequence of Heliobacterium gestii DSM 11169.</title>
        <authorList>
            <person name="Kyndt J.A."/>
            <person name="Meyer T.E."/>
        </authorList>
    </citation>
    <scope>NUCLEOTIDE SEQUENCE [LARGE SCALE GENOMIC DNA]</scope>
    <source>
        <strain evidence="2 3">DSM 11169</strain>
    </source>
</reference>
<name>A0A845LBX3_HELGE</name>
<comment type="caution">
    <text evidence="2">The sequence shown here is derived from an EMBL/GenBank/DDBJ whole genome shotgun (WGS) entry which is preliminary data.</text>
</comment>
<evidence type="ECO:0000313" key="3">
    <source>
        <dbReference type="Proteomes" id="UP000471031"/>
    </source>
</evidence>
<protein>
    <submittedName>
        <fullName evidence="2">Uncharacterized protein</fullName>
    </submittedName>
</protein>
<evidence type="ECO:0000256" key="1">
    <source>
        <dbReference type="SAM" id="Phobius"/>
    </source>
</evidence>
<organism evidence="2 3">
    <name type="scientific">Heliomicrobium gestii</name>
    <name type="common">Heliobacterium gestii</name>
    <dbReference type="NCBI Taxonomy" id="2699"/>
    <lineage>
        <taxon>Bacteria</taxon>
        <taxon>Bacillati</taxon>
        <taxon>Bacillota</taxon>
        <taxon>Clostridia</taxon>
        <taxon>Eubacteriales</taxon>
        <taxon>Heliobacteriaceae</taxon>
        <taxon>Heliomicrobium</taxon>
    </lineage>
</organism>
<dbReference type="EMBL" id="WXEX01000013">
    <property type="protein sequence ID" value="MZP44162.1"/>
    <property type="molecule type" value="Genomic_DNA"/>
</dbReference>
<proteinExistence type="predicted"/>
<dbReference type="AlphaFoldDB" id="A0A845LBX3"/>
<keyword evidence="3" id="KW-1185">Reference proteome</keyword>